<dbReference type="Proteomes" id="UP000529783">
    <property type="component" value="Unassembled WGS sequence"/>
</dbReference>
<sequence length="59" mass="6142">MSGAAWRKATKSGENGGACVEVADITGAVAIRDSKDPDGPKLVIGHGDFWRFAAALKKL</sequence>
<evidence type="ECO:0000313" key="3">
    <source>
        <dbReference type="Proteomes" id="UP000529783"/>
    </source>
</evidence>
<feature type="domain" description="DUF397" evidence="1">
    <location>
        <begin position="4"/>
        <end position="57"/>
    </location>
</feature>
<accession>A0A7Y9EM13</accession>
<evidence type="ECO:0000259" key="1">
    <source>
        <dbReference type="Pfam" id="PF04149"/>
    </source>
</evidence>
<dbReference type="InterPro" id="IPR007278">
    <property type="entry name" value="DUF397"/>
</dbReference>
<reference evidence="2 3" key="1">
    <citation type="submission" date="2020-07" db="EMBL/GenBank/DDBJ databases">
        <title>Sequencing the genomes of 1000 actinobacteria strains.</title>
        <authorList>
            <person name="Klenk H.-P."/>
        </authorList>
    </citation>
    <scope>NUCLEOTIDE SEQUENCE [LARGE SCALE GENOMIC DNA]</scope>
    <source>
        <strain evidence="2 3">DSM 40398</strain>
    </source>
</reference>
<comment type="caution">
    <text evidence="2">The sequence shown here is derived from an EMBL/GenBank/DDBJ whole genome shotgun (WGS) entry which is preliminary data.</text>
</comment>
<organism evidence="2 3">
    <name type="scientific">Actinomadura luteofluorescens</name>
    <dbReference type="NCBI Taxonomy" id="46163"/>
    <lineage>
        <taxon>Bacteria</taxon>
        <taxon>Bacillati</taxon>
        <taxon>Actinomycetota</taxon>
        <taxon>Actinomycetes</taxon>
        <taxon>Streptosporangiales</taxon>
        <taxon>Thermomonosporaceae</taxon>
        <taxon>Actinomadura</taxon>
    </lineage>
</organism>
<dbReference type="AlphaFoldDB" id="A0A7Y9EM13"/>
<gene>
    <name evidence="2" type="ORF">BJY14_005608</name>
</gene>
<protein>
    <recommendedName>
        <fullName evidence="1">DUF397 domain-containing protein</fullName>
    </recommendedName>
</protein>
<dbReference type="EMBL" id="JACCBA010000001">
    <property type="protein sequence ID" value="NYD49625.1"/>
    <property type="molecule type" value="Genomic_DNA"/>
</dbReference>
<name>A0A7Y9EM13_9ACTN</name>
<dbReference type="Pfam" id="PF04149">
    <property type="entry name" value="DUF397"/>
    <property type="match status" value="1"/>
</dbReference>
<evidence type="ECO:0000313" key="2">
    <source>
        <dbReference type="EMBL" id="NYD49625.1"/>
    </source>
</evidence>
<keyword evidence="3" id="KW-1185">Reference proteome</keyword>
<proteinExistence type="predicted"/>